<dbReference type="InterPro" id="IPR028893">
    <property type="entry name" value="A_deaminase"/>
</dbReference>
<keyword evidence="3 9" id="KW-0378">Hydrolase</keyword>
<dbReference type="PANTHER" id="PTHR11409:SF43">
    <property type="entry name" value="ADENOSINE DEAMINASE"/>
    <property type="match status" value="1"/>
</dbReference>
<feature type="domain" description="Adenosine deaminase" evidence="10">
    <location>
        <begin position="7"/>
        <end position="330"/>
    </location>
</feature>
<feature type="binding site" evidence="9">
    <location>
        <position position="14"/>
    </location>
    <ligand>
        <name>substrate</name>
    </ligand>
</feature>
<comment type="catalytic activity">
    <reaction evidence="7">
        <text>adenosine + H2O + H(+) = inosine + NH4(+)</text>
        <dbReference type="Rhea" id="RHEA:24408"/>
        <dbReference type="ChEBI" id="CHEBI:15377"/>
        <dbReference type="ChEBI" id="CHEBI:15378"/>
        <dbReference type="ChEBI" id="CHEBI:16335"/>
        <dbReference type="ChEBI" id="CHEBI:17596"/>
        <dbReference type="ChEBI" id="CHEBI:28938"/>
        <dbReference type="EC" id="3.5.4.4"/>
    </reaction>
    <physiologicalReaction direction="left-to-right" evidence="7">
        <dbReference type="Rhea" id="RHEA:24409"/>
    </physiologicalReaction>
</comment>
<evidence type="ECO:0000256" key="5">
    <source>
        <dbReference type="ARBA" id="ARBA00023080"/>
    </source>
</evidence>
<feature type="binding site" evidence="9">
    <location>
        <position position="16"/>
    </location>
    <ligand>
        <name>substrate</name>
    </ligand>
</feature>
<dbReference type="Gene3D" id="3.20.20.140">
    <property type="entry name" value="Metal-dependent hydrolases"/>
    <property type="match status" value="1"/>
</dbReference>
<comment type="similarity">
    <text evidence="9">Belongs to the metallo-dependent hydrolases superfamily. Adenosine and AMP deaminases family. Adenosine deaminase subfamily.</text>
</comment>
<evidence type="ECO:0000256" key="3">
    <source>
        <dbReference type="ARBA" id="ARBA00022801"/>
    </source>
</evidence>
<accession>A0ABU0N3J6</accession>
<dbReference type="RefSeq" id="WP_307509116.1">
    <property type="nucleotide sequence ID" value="NZ_BAAACE010000028.1"/>
</dbReference>
<evidence type="ECO:0000259" key="10">
    <source>
        <dbReference type="Pfam" id="PF00962"/>
    </source>
</evidence>
<comment type="function">
    <text evidence="9">Catalyzes the hydrolytic deamination of adenosine and 2-deoxyadenosine.</text>
</comment>
<reference evidence="11 12" key="1">
    <citation type="submission" date="2023-07" db="EMBL/GenBank/DDBJ databases">
        <title>Genomic Encyclopedia of Type Strains, Phase IV (KMG-IV): sequencing the most valuable type-strain genomes for metagenomic binning, comparative biology and taxonomic classification.</title>
        <authorList>
            <person name="Goeker M."/>
        </authorList>
    </citation>
    <scope>NUCLEOTIDE SEQUENCE [LARGE SCALE GENOMIC DNA]</scope>
    <source>
        <strain evidence="11 12">DSM 15049</strain>
    </source>
</reference>
<dbReference type="GO" id="GO:0016787">
    <property type="term" value="F:hydrolase activity"/>
    <property type="evidence" value="ECO:0007669"/>
    <property type="project" value="UniProtKB-KW"/>
</dbReference>
<comment type="cofactor">
    <cofactor evidence="9">
        <name>Zn(2+)</name>
        <dbReference type="ChEBI" id="CHEBI:29105"/>
    </cofactor>
    <text evidence="9">Binds 1 zinc ion per subunit.</text>
</comment>
<evidence type="ECO:0000256" key="6">
    <source>
        <dbReference type="ARBA" id="ARBA00031852"/>
    </source>
</evidence>
<dbReference type="InterPro" id="IPR001365">
    <property type="entry name" value="A_deaminase_dom"/>
</dbReference>
<feature type="site" description="Important for catalytic activity" evidence="9">
    <location>
        <position position="221"/>
    </location>
</feature>
<gene>
    <name evidence="9" type="primary">add</name>
    <name evidence="11" type="ORF">QOZ92_002846</name>
</gene>
<dbReference type="CDD" id="cd01320">
    <property type="entry name" value="ADA"/>
    <property type="match status" value="1"/>
</dbReference>
<evidence type="ECO:0000256" key="2">
    <source>
        <dbReference type="ARBA" id="ARBA00022723"/>
    </source>
</evidence>
<dbReference type="SUPFAM" id="SSF51556">
    <property type="entry name" value="Metallo-dependent hydrolases"/>
    <property type="match status" value="1"/>
</dbReference>
<dbReference type="EMBL" id="JAUSWG010000013">
    <property type="protein sequence ID" value="MDQ0557711.1"/>
    <property type="molecule type" value="Genomic_DNA"/>
</dbReference>
<protein>
    <recommendedName>
        <fullName evidence="1 9">Adenosine deaminase</fullName>
        <ecNumber evidence="1 9">3.5.4.4</ecNumber>
    </recommendedName>
    <alternativeName>
        <fullName evidence="6 9">Adenosine aminohydrolase</fullName>
    </alternativeName>
</protein>
<sequence length="331" mass="37893">MDFKKLPKIELHCHLDGSVRPSTIIDLANKKNIEIPSKNIEEIKDMMVAPKDCKSLDEYLKRFELPGLIMQDKESLERIAFELMEDASKENIVYIEIRFAPLLHTNKGLTTKEVIESVIRGIKNAESIYDIKGNLILSCMRTMDVETSYEVIECGREFLNNGVVAVDLCSSENEKFSEKFEAPISLARSYGYRVTIHAGETGIGENVYEAIKVLKAERIGHGVFIKDCKKAYDLVREKNITLEMCPTSNLQTKAIKLIEDYPLKSFHKDGIKVSVNTDNRTVSNIDLTNEYDIIFNNFEMSENDYKQIYINSIEASFADEETKDKLRNYIK</sequence>
<dbReference type="HAMAP" id="MF_00540">
    <property type="entry name" value="A_deaminase"/>
    <property type="match status" value="1"/>
</dbReference>
<keyword evidence="12" id="KW-1185">Reference proteome</keyword>
<dbReference type="InterPro" id="IPR006330">
    <property type="entry name" value="Ado/ade_deaminase"/>
</dbReference>
<dbReference type="NCBIfam" id="TIGR01430">
    <property type="entry name" value="aden_deam"/>
    <property type="match status" value="1"/>
</dbReference>
<name>A0ABU0N3J6_9FIRM</name>
<evidence type="ECO:0000313" key="11">
    <source>
        <dbReference type="EMBL" id="MDQ0557711.1"/>
    </source>
</evidence>
<comment type="caution">
    <text evidence="11">The sequence shown here is derived from an EMBL/GenBank/DDBJ whole genome shotgun (WGS) entry which is preliminary data.</text>
</comment>
<keyword evidence="2 9" id="KW-0479">Metal-binding</keyword>
<evidence type="ECO:0000256" key="7">
    <source>
        <dbReference type="ARBA" id="ARBA00047989"/>
    </source>
</evidence>
<feature type="binding site" evidence="9">
    <location>
        <position position="12"/>
    </location>
    <ligand>
        <name>Zn(2+)</name>
        <dbReference type="ChEBI" id="CHEBI:29105"/>
        <note>catalytic</note>
    </ligand>
</feature>
<comment type="catalytic activity">
    <reaction evidence="8">
        <text>2'-deoxyadenosine + H2O + H(+) = 2'-deoxyinosine + NH4(+)</text>
        <dbReference type="Rhea" id="RHEA:28190"/>
        <dbReference type="ChEBI" id="CHEBI:15377"/>
        <dbReference type="ChEBI" id="CHEBI:15378"/>
        <dbReference type="ChEBI" id="CHEBI:17256"/>
        <dbReference type="ChEBI" id="CHEBI:28938"/>
        <dbReference type="ChEBI" id="CHEBI:28997"/>
        <dbReference type="EC" id="3.5.4.4"/>
    </reaction>
    <physiologicalReaction direction="left-to-right" evidence="8">
        <dbReference type="Rhea" id="RHEA:28191"/>
    </physiologicalReaction>
</comment>
<evidence type="ECO:0000256" key="1">
    <source>
        <dbReference type="ARBA" id="ARBA00012784"/>
    </source>
</evidence>
<dbReference type="Proteomes" id="UP001232584">
    <property type="component" value="Unassembled WGS sequence"/>
</dbReference>
<feature type="binding site" evidence="9">
    <location>
        <position position="278"/>
    </location>
    <ligand>
        <name>Zn(2+)</name>
        <dbReference type="ChEBI" id="CHEBI:29105"/>
        <note>catalytic</note>
    </ligand>
</feature>
<keyword evidence="5 9" id="KW-0546">Nucleotide metabolism</keyword>
<dbReference type="InterPro" id="IPR032466">
    <property type="entry name" value="Metal_Hydrolase"/>
</dbReference>
<dbReference type="EC" id="3.5.4.4" evidence="1 9"/>
<evidence type="ECO:0000256" key="4">
    <source>
        <dbReference type="ARBA" id="ARBA00022833"/>
    </source>
</evidence>
<proteinExistence type="inferred from homology"/>
<dbReference type="PANTHER" id="PTHR11409">
    <property type="entry name" value="ADENOSINE DEAMINASE"/>
    <property type="match status" value="1"/>
</dbReference>
<evidence type="ECO:0000256" key="8">
    <source>
        <dbReference type="ARBA" id="ARBA00049213"/>
    </source>
</evidence>
<feature type="binding site" evidence="9">
    <location>
        <position position="197"/>
    </location>
    <ligand>
        <name>Zn(2+)</name>
        <dbReference type="ChEBI" id="CHEBI:29105"/>
        <note>catalytic</note>
    </ligand>
</feature>
<organism evidence="11 12">
    <name type="scientific">Paraclostridium ghonii</name>
    <dbReference type="NCBI Taxonomy" id="29358"/>
    <lineage>
        <taxon>Bacteria</taxon>
        <taxon>Bacillati</taxon>
        <taxon>Bacillota</taxon>
        <taxon>Clostridia</taxon>
        <taxon>Peptostreptococcales</taxon>
        <taxon>Peptostreptococcaceae</taxon>
        <taxon>Paraclostridium</taxon>
    </lineage>
</organism>
<comment type="caution">
    <text evidence="9">Lacks conserved residue(s) required for the propagation of feature annotation.</text>
</comment>
<dbReference type="Pfam" id="PF00962">
    <property type="entry name" value="A_deaminase"/>
    <property type="match status" value="1"/>
</dbReference>
<keyword evidence="4 9" id="KW-0862">Zinc</keyword>
<evidence type="ECO:0000256" key="9">
    <source>
        <dbReference type="HAMAP-Rule" id="MF_00540"/>
    </source>
</evidence>
<evidence type="ECO:0000313" key="12">
    <source>
        <dbReference type="Proteomes" id="UP001232584"/>
    </source>
</evidence>
<feature type="binding site" evidence="9">
    <location>
        <position position="14"/>
    </location>
    <ligand>
        <name>Zn(2+)</name>
        <dbReference type="ChEBI" id="CHEBI:29105"/>
        <note>catalytic</note>
    </ligand>
</feature>
<feature type="active site" description="Proton donor" evidence="9">
    <location>
        <position position="200"/>
    </location>
</feature>